<evidence type="ECO:0000313" key="3">
    <source>
        <dbReference type="Proteomes" id="UP001600064"/>
    </source>
</evidence>
<keyword evidence="3" id="KW-1185">Reference proteome</keyword>
<evidence type="ECO:0000313" key="2">
    <source>
        <dbReference type="EMBL" id="KAL2267897.1"/>
    </source>
</evidence>
<feature type="signal peptide" evidence="1">
    <location>
        <begin position="1"/>
        <end position="15"/>
    </location>
</feature>
<name>A0ABR4DC96_9PEZI</name>
<dbReference type="GeneID" id="98126389"/>
<sequence>MKFFTVLTLASAASAWTFVHSGGKVADGTGNKSCTKIDHKKGQQFSWDRATFSSCCIRLYSDSSCTEANQVGYSCSDWTKTASQNINGFRVTSC</sequence>
<gene>
    <name evidence="2" type="ORF">VTJ83DRAFT_5174</name>
</gene>
<dbReference type="EMBL" id="JAZGUE010000004">
    <property type="protein sequence ID" value="KAL2267897.1"/>
    <property type="molecule type" value="Genomic_DNA"/>
</dbReference>
<dbReference type="RefSeq" id="XP_070866624.1">
    <property type="nucleotide sequence ID" value="XM_071011745.1"/>
</dbReference>
<protein>
    <submittedName>
        <fullName evidence="2">Uncharacterized protein</fullName>
    </submittedName>
</protein>
<proteinExistence type="predicted"/>
<organism evidence="2 3">
    <name type="scientific">Remersonia thermophila</name>
    <dbReference type="NCBI Taxonomy" id="72144"/>
    <lineage>
        <taxon>Eukaryota</taxon>
        <taxon>Fungi</taxon>
        <taxon>Dikarya</taxon>
        <taxon>Ascomycota</taxon>
        <taxon>Pezizomycotina</taxon>
        <taxon>Sordariomycetes</taxon>
        <taxon>Sordariomycetidae</taxon>
        <taxon>Sordariales</taxon>
        <taxon>Sordariales incertae sedis</taxon>
        <taxon>Remersonia</taxon>
    </lineage>
</organism>
<reference evidence="2 3" key="1">
    <citation type="journal article" date="2024" name="Commun. Biol.">
        <title>Comparative genomic analysis of thermophilic fungi reveals convergent evolutionary adaptations and gene losses.</title>
        <authorList>
            <person name="Steindorff A.S."/>
            <person name="Aguilar-Pontes M.V."/>
            <person name="Robinson A.J."/>
            <person name="Andreopoulos B."/>
            <person name="LaButti K."/>
            <person name="Kuo A."/>
            <person name="Mondo S."/>
            <person name="Riley R."/>
            <person name="Otillar R."/>
            <person name="Haridas S."/>
            <person name="Lipzen A."/>
            <person name="Grimwood J."/>
            <person name="Schmutz J."/>
            <person name="Clum A."/>
            <person name="Reid I.D."/>
            <person name="Moisan M.C."/>
            <person name="Butler G."/>
            <person name="Nguyen T.T.M."/>
            <person name="Dewar K."/>
            <person name="Conant G."/>
            <person name="Drula E."/>
            <person name="Henrissat B."/>
            <person name="Hansel C."/>
            <person name="Singer S."/>
            <person name="Hutchinson M.I."/>
            <person name="de Vries R.P."/>
            <person name="Natvig D.O."/>
            <person name="Powell A.J."/>
            <person name="Tsang A."/>
            <person name="Grigoriev I.V."/>
        </authorList>
    </citation>
    <scope>NUCLEOTIDE SEQUENCE [LARGE SCALE GENOMIC DNA]</scope>
    <source>
        <strain evidence="2 3">ATCC 22073</strain>
    </source>
</reference>
<feature type="chain" id="PRO_5047444095" evidence="1">
    <location>
        <begin position="16"/>
        <end position="94"/>
    </location>
</feature>
<dbReference type="Proteomes" id="UP001600064">
    <property type="component" value="Unassembled WGS sequence"/>
</dbReference>
<accession>A0ABR4DC96</accession>
<evidence type="ECO:0000256" key="1">
    <source>
        <dbReference type="SAM" id="SignalP"/>
    </source>
</evidence>
<keyword evidence="1" id="KW-0732">Signal</keyword>
<comment type="caution">
    <text evidence="2">The sequence shown here is derived from an EMBL/GenBank/DDBJ whole genome shotgun (WGS) entry which is preliminary data.</text>
</comment>